<dbReference type="InterPro" id="IPR044925">
    <property type="entry name" value="His-Me_finger_sf"/>
</dbReference>
<reference evidence="3" key="2">
    <citation type="submission" date="2018-07" db="EMBL/GenBank/DDBJ databases">
        <authorList>
            <consortium name="NCBI Pathogen Detection Project"/>
        </authorList>
    </citation>
    <scope>NUCLEOTIDE SEQUENCE</scope>
    <source>
        <strain evidence="3">42_M5132</strain>
    </source>
</reference>
<organism evidence="3">
    <name type="scientific">Salmonella typhimurium</name>
    <dbReference type="NCBI Taxonomy" id="90371"/>
    <lineage>
        <taxon>Bacteria</taxon>
        <taxon>Pseudomonadati</taxon>
        <taxon>Pseudomonadota</taxon>
        <taxon>Gammaproteobacteria</taxon>
        <taxon>Enterobacterales</taxon>
        <taxon>Enterobacteriaceae</taxon>
        <taxon>Salmonella</taxon>
    </lineage>
</organism>
<proteinExistence type="predicted"/>
<dbReference type="GO" id="GO:0004519">
    <property type="term" value="F:endonuclease activity"/>
    <property type="evidence" value="ECO:0007669"/>
    <property type="project" value="UniProtKB-KW"/>
</dbReference>
<accession>A0A741C1S6</accession>
<dbReference type="SUPFAM" id="SSF54171">
    <property type="entry name" value="DNA-binding domain"/>
    <property type="match status" value="1"/>
</dbReference>
<name>A0A741C1S6_SALTM</name>
<reference evidence="3" key="1">
    <citation type="journal article" date="2018" name="Genome Biol.">
        <title>SKESA: strategic k-mer extension for scrupulous assemblies.</title>
        <authorList>
            <person name="Souvorov A."/>
            <person name="Agarwala R."/>
            <person name="Lipman D.J."/>
        </authorList>
    </citation>
    <scope>NUCLEOTIDE SEQUENCE</scope>
    <source>
        <strain evidence="3">42_M5132</strain>
    </source>
</reference>
<feature type="domain" description="HNH nuclease" evidence="2">
    <location>
        <begin position="47"/>
        <end position="92"/>
    </location>
</feature>
<keyword evidence="3" id="KW-0378">Hydrolase</keyword>
<keyword evidence="3" id="KW-0255">Endonuclease</keyword>
<gene>
    <name evidence="3" type="ORF">G9W65_004446</name>
</gene>
<evidence type="ECO:0000256" key="1">
    <source>
        <dbReference type="SAM" id="MobiDB-lite"/>
    </source>
</evidence>
<sequence length="170" mass="19219">MTDLLKYNPETGVLSWAKPRGGVKVGKAIGSRHAHGYLQMTFMGKKYLVHRFIWDLVHPDDKLGPGEEIDHINHVKDDNRLCNLRKVKRLGNCQNVGRSKRNTSGVTGVSFDPISQKWVAQIKCDGEYTFLGRFTNFGDAVEARKNAERELGFHENHGMPEQAGVRKEDT</sequence>
<evidence type="ECO:0000259" key="2">
    <source>
        <dbReference type="Pfam" id="PF13392"/>
    </source>
</evidence>
<dbReference type="Pfam" id="PF13392">
    <property type="entry name" value="HNH_3"/>
    <property type="match status" value="1"/>
</dbReference>
<dbReference type="EMBL" id="DAATXH010000036">
    <property type="protein sequence ID" value="HAF0508272.1"/>
    <property type="molecule type" value="Genomic_DNA"/>
</dbReference>
<keyword evidence="3" id="KW-0540">Nuclease</keyword>
<dbReference type="InterPro" id="IPR003615">
    <property type="entry name" value="HNH_nuc"/>
</dbReference>
<evidence type="ECO:0000313" key="3">
    <source>
        <dbReference type="EMBL" id="HAF0508272.1"/>
    </source>
</evidence>
<feature type="region of interest" description="Disordered" evidence="1">
    <location>
        <begin position="151"/>
        <end position="170"/>
    </location>
</feature>
<dbReference type="SUPFAM" id="SSF54060">
    <property type="entry name" value="His-Me finger endonucleases"/>
    <property type="match status" value="1"/>
</dbReference>
<dbReference type="InterPro" id="IPR016177">
    <property type="entry name" value="DNA-bd_dom_sf"/>
</dbReference>
<protein>
    <submittedName>
        <fullName evidence="3">HNH endonuclease</fullName>
    </submittedName>
</protein>
<dbReference type="GO" id="GO:0003677">
    <property type="term" value="F:DNA binding"/>
    <property type="evidence" value="ECO:0007669"/>
    <property type="project" value="InterPro"/>
</dbReference>
<dbReference type="AlphaFoldDB" id="A0A741C1S6"/>
<dbReference type="Gene3D" id="3.90.75.20">
    <property type="match status" value="1"/>
</dbReference>
<comment type="caution">
    <text evidence="3">The sequence shown here is derived from an EMBL/GenBank/DDBJ whole genome shotgun (WGS) entry which is preliminary data.</text>
</comment>